<accession>A0A0F9KUF1</accession>
<gene>
    <name evidence="1" type="ORF">LCGC14_1660240</name>
</gene>
<comment type="caution">
    <text evidence="1">The sequence shown here is derived from an EMBL/GenBank/DDBJ whole genome shotgun (WGS) entry which is preliminary data.</text>
</comment>
<organism evidence="1">
    <name type="scientific">marine sediment metagenome</name>
    <dbReference type="NCBI Taxonomy" id="412755"/>
    <lineage>
        <taxon>unclassified sequences</taxon>
        <taxon>metagenomes</taxon>
        <taxon>ecological metagenomes</taxon>
    </lineage>
</organism>
<name>A0A0F9KUF1_9ZZZZ</name>
<dbReference type="AlphaFoldDB" id="A0A0F9KUF1"/>
<proteinExistence type="predicted"/>
<evidence type="ECO:0000313" key="1">
    <source>
        <dbReference type="EMBL" id="KKM18980.1"/>
    </source>
</evidence>
<sequence length="49" mass="5714">MICDMGLVWKIMETTDDTRVYRKKLPEAQRKELVYQPSVLNASQVPAIF</sequence>
<dbReference type="EMBL" id="LAZR01014097">
    <property type="protein sequence ID" value="KKM18980.1"/>
    <property type="molecule type" value="Genomic_DNA"/>
</dbReference>
<reference evidence="1" key="1">
    <citation type="journal article" date="2015" name="Nature">
        <title>Complex archaea that bridge the gap between prokaryotes and eukaryotes.</title>
        <authorList>
            <person name="Spang A."/>
            <person name="Saw J.H."/>
            <person name="Jorgensen S.L."/>
            <person name="Zaremba-Niedzwiedzka K."/>
            <person name="Martijn J."/>
            <person name="Lind A.E."/>
            <person name="van Eijk R."/>
            <person name="Schleper C."/>
            <person name="Guy L."/>
            <person name="Ettema T.J."/>
        </authorList>
    </citation>
    <scope>NUCLEOTIDE SEQUENCE</scope>
</reference>
<protein>
    <submittedName>
        <fullName evidence="1">Uncharacterized protein</fullName>
    </submittedName>
</protein>